<organism evidence="3 4">
    <name type="scientific">Parashewanella curva</name>
    <dbReference type="NCBI Taxonomy" id="2338552"/>
    <lineage>
        <taxon>Bacteria</taxon>
        <taxon>Pseudomonadati</taxon>
        <taxon>Pseudomonadota</taxon>
        <taxon>Gammaproteobacteria</taxon>
        <taxon>Alteromonadales</taxon>
        <taxon>Shewanellaceae</taxon>
        <taxon>Parashewanella</taxon>
    </lineage>
</organism>
<gene>
    <name evidence="3" type="ORF">D5018_17385</name>
</gene>
<dbReference type="InterPro" id="IPR012938">
    <property type="entry name" value="Glc/Sorbosone_DH"/>
</dbReference>
<dbReference type="OrthoDB" id="9770043at2"/>
<protein>
    <submittedName>
        <fullName evidence="3">PQQ-dependent sugar dehydrogenase</fullName>
    </submittedName>
</protein>
<accession>A0A3L8PVF7</accession>
<dbReference type="PANTHER" id="PTHR19328">
    <property type="entry name" value="HEDGEHOG-INTERACTING PROTEIN"/>
    <property type="match status" value="1"/>
</dbReference>
<dbReference type="EMBL" id="QZEI01000073">
    <property type="protein sequence ID" value="RLV58418.1"/>
    <property type="molecule type" value="Genomic_DNA"/>
</dbReference>
<sequence length="374" mass="41441">MLKSFTIALLSVLTFSSQAVDYEQLKFVPVKADVVTITDDINVPWGMVQLPNQNILVTERSGELKLVKKGSNKTTSISGLPNISAKGQGGLLGVALHPQFEKNHLIYLTFSSPQGEKKGSNTALIQAKLNLEKQQLENIKTLFKARRNTTSSRHFGSRIAIDNKGYLYFSVGDRANRDVNPQDLTKDAGKIYRFHLDGSVPKDNPFINQKDVSPAIYSYGHRNPQGLAVNPETGSIWSHEHGPRGGDEINLIQKGLNYGWPVVSYGINYIGTKFTELTEKEGMEPPLTQWTPSIAPSDMVFVTSDKYPELKGKLLVGSLKYHFISVINYQGDKVISQAKAFKNIGRVRSLMQGIDGYLYVGIDGKGIVRLQPSR</sequence>
<dbReference type="Gene3D" id="2.120.10.30">
    <property type="entry name" value="TolB, C-terminal domain"/>
    <property type="match status" value="1"/>
</dbReference>
<evidence type="ECO:0000313" key="3">
    <source>
        <dbReference type="EMBL" id="RLV58418.1"/>
    </source>
</evidence>
<evidence type="ECO:0000259" key="2">
    <source>
        <dbReference type="Pfam" id="PF07995"/>
    </source>
</evidence>
<keyword evidence="1" id="KW-0732">Signal</keyword>
<keyword evidence="4" id="KW-1185">Reference proteome</keyword>
<dbReference type="Proteomes" id="UP000281474">
    <property type="component" value="Unassembled WGS sequence"/>
</dbReference>
<evidence type="ECO:0000313" key="4">
    <source>
        <dbReference type="Proteomes" id="UP000281474"/>
    </source>
</evidence>
<feature type="signal peptide" evidence="1">
    <location>
        <begin position="1"/>
        <end position="19"/>
    </location>
</feature>
<dbReference type="InterPro" id="IPR011042">
    <property type="entry name" value="6-blade_b-propeller_TolB-like"/>
</dbReference>
<dbReference type="PANTHER" id="PTHR19328:SF75">
    <property type="entry name" value="ALDOSE SUGAR DEHYDROGENASE YLII"/>
    <property type="match status" value="1"/>
</dbReference>
<feature type="domain" description="Glucose/Sorbosone dehydrogenase" evidence="2">
    <location>
        <begin position="42"/>
        <end position="365"/>
    </location>
</feature>
<dbReference type="AlphaFoldDB" id="A0A3L8PVF7"/>
<reference evidence="3 4" key="1">
    <citation type="submission" date="2018-09" db="EMBL/GenBank/DDBJ databases">
        <title>Phylogeny of the Shewanellaceae, and recommendation for two new genera, Pseudoshewanella and Parashewanella.</title>
        <authorList>
            <person name="Wang G."/>
        </authorList>
    </citation>
    <scope>NUCLEOTIDE SEQUENCE [LARGE SCALE GENOMIC DNA]</scope>
    <source>
        <strain evidence="3 4">C51</strain>
    </source>
</reference>
<name>A0A3L8PVF7_9GAMM</name>
<feature type="chain" id="PRO_5018130485" evidence="1">
    <location>
        <begin position="20"/>
        <end position="374"/>
    </location>
</feature>
<dbReference type="SUPFAM" id="SSF50952">
    <property type="entry name" value="Soluble quinoprotein glucose dehydrogenase"/>
    <property type="match status" value="1"/>
</dbReference>
<dbReference type="Pfam" id="PF07995">
    <property type="entry name" value="GSDH"/>
    <property type="match status" value="1"/>
</dbReference>
<proteinExistence type="predicted"/>
<dbReference type="InterPro" id="IPR011041">
    <property type="entry name" value="Quinoprot_gluc/sorb_DH_b-prop"/>
</dbReference>
<comment type="caution">
    <text evidence="3">The sequence shown here is derived from an EMBL/GenBank/DDBJ whole genome shotgun (WGS) entry which is preliminary data.</text>
</comment>
<dbReference type="RefSeq" id="WP_121840259.1">
    <property type="nucleotide sequence ID" value="NZ_ML014822.1"/>
</dbReference>
<evidence type="ECO:0000256" key="1">
    <source>
        <dbReference type="SAM" id="SignalP"/>
    </source>
</evidence>